<dbReference type="Proteomes" id="UP000749040">
    <property type="component" value="Unassembled WGS sequence"/>
</dbReference>
<dbReference type="PANTHER" id="PTHR11487">
    <property type="entry name" value="THIOESTERASE"/>
    <property type="match status" value="1"/>
</dbReference>
<keyword evidence="2" id="KW-0378">Hydrolase</keyword>
<organism evidence="4 5">
    <name type="scientific">Actinacidiphila acididurans</name>
    <dbReference type="NCBI Taxonomy" id="2784346"/>
    <lineage>
        <taxon>Bacteria</taxon>
        <taxon>Bacillati</taxon>
        <taxon>Actinomycetota</taxon>
        <taxon>Actinomycetes</taxon>
        <taxon>Kitasatosporales</taxon>
        <taxon>Streptomycetaceae</taxon>
        <taxon>Actinacidiphila</taxon>
    </lineage>
</organism>
<evidence type="ECO:0000256" key="1">
    <source>
        <dbReference type="ARBA" id="ARBA00007169"/>
    </source>
</evidence>
<dbReference type="InterPro" id="IPR029058">
    <property type="entry name" value="AB_hydrolase_fold"/>
</dbReference>
<accession>A0ABS2TMY5</accession>
<comment type="caution">
    <text evidence="4">The sequence shown here is derived from an EMBL/GenBank/DDBJ whole genome shotgun (WGS) entry which is preliminary data.</text>
</comment>
<dbReference type="SMART" id="SM00824">
    <property type="entry name" value="PKS_TE"/>
    <property type="match status" value="1"/>
</dbReference>
<evidence type="ECO:0000313" key="4">
    <source>
        <dbReference type="EMBL" id="MBM9504172.1"/>
    </source>
</evidence>
<dbReference type="SUPFAM" id="SSF53474">
    <property type="entry name" value="alpha/beta-Hydrolases"/>
    <property type="match status" value="1"/>
</dbReference>
<evidence type="ECO:0000256" key="2">
    <source>
        <dbReference type="ARBA" id="ARBA00022801"/>
    </source>
</evidence>
<evidence type="ECO:0000313" key="5">
    <source>
        <dbReference type="Proteomes" id="UP000749040"/>
    </source>
</evidence>
<dbReference type="InterPro" id="IPR001031">
    <property type="entry name" value="Thioesterase"/>
</dbReference>
<dbReference type="RefSeq" id="WP_205356050.1">
    <property type="nucleotide sequence ID" value="NZ_JADKYB010000003.1"/>
</dbReference>
<dbReference type="InterPro" id="IPR020802">
    <property type="entry name" value="TesA-like"/>
</dbReference>
<dbReference type="EMBL" id="JADKYB010000003">
    <property type="protein sequence ID" value="MBM9504172.1"/>
    <property type="molecule type" value="Genomic_DNA"/>
</dbReference>
<name>A0ABS2TMY5_9ACTN</name>
<proteinExistence type="inferred from homology"/>
<gene>
    <name evidence="4" type="ORF">ITX44_06405</name>
</gene>
<dbReference type="InterPro" id="IPR012223">
    <property type="entry name" value="TEII"/>
</dbReference>
<dbReference type="PANTHER" id="PTHR11487:SF0">
    <property type="entry name" value="S-ACYL FATTY ACID SYNTHASE THIOESTERASE, MEDIUM CHAIN"/>
    <property type="match status" value="1"/>
</dbReference>
<protein>
    <submittedName>
        <fullName evidence="4">Thioesterase</fullName>
    </submittedName>
</protein>
<sequence>MAALSAPGWLIRFVPRPQARLRLICFPHAGGTALAFFRWARRLPEDIEVVAVQYPGRAERQGHPMPGGMRTLVAGVRAAVAPVAEQGPYAFFGHSMGAAVAYETALALRATGVPGPEHLLVSGRSHQGPDLPESSDDQEAAMRLIRRLGGTSPALLEDAETRKAILAMVTADWRLLESYRPSLPEPPLSLPVTAMTGSHDPITEVDGMHSWSRVTGGPFALNVFPGGHFYLDTAIDDVIAHITVVLRA</sequence>
<dbReference type="Gene3D" id="3.40.50.1820">
    <property type="entry name" value="alpha/beta hydrolase"/>
    <property type="match status" value="1"/>
</dbReference>
<reference evidence="4 5" key="1">
    <citation type="submission" date="2021-01" db="EMBL/GenBank/DDBJ databases">
        <title>Streptomyces acididurans sp. nov., isolated from a peat swamp forest soil.</title>
        <authorList>
            <person name="Chantavorakit T."/>
            <person name="Duangmal K."/>
        </authorList>
    </citation>
    <scope>NUCLEOTIDE SEQUENCE [LARGE SCALE GENOMIC DNA]</scope>
    <source>
        <strain evidence="4 5">KK5PA1</strain>
    </source>
</reference>
<comment type="similarity">
    <text evidence="1">Belongs to the thioesterase family.</text>
</comment>
<dbReference type="Pfam" id="PF00975">
    <property type="entry name" value="Thioesterase"/>
    <property type="match status" value="1"/>
</dbReference>
<evidence type="ECO:0000259" key="3">
    <source>
        <dbReference type="SMART" id="SM00824"/>
    </source>
</evidence>
<feature type="domain" description="Thioesterase TesA-like" evidence="3">
    <location>
        <begin position="24"/>
        <end position="242"/>
    </location>
</feature>
<keyword evidence="5" id="KW-1185">Reference proteome</keyword>